<accession>A0A1B8GM62</accession>
<feature type="compositionally biased region" description="Low complexity" evidence="1">
    <location>
        <begin position="36"/>
        <end position="46"/>
    </location>
</feature>
<gene>
    <name evidence="2" type="ORF">VE01_05462</name>
</gene>
<feature type="compositionally biased region" description="Polar residues" evidence="1">
    <location>
        <begin position="189"/>
        <end position="213"/>
    </location>
</feature>
<feature type="compositionally biased region" description="Basic and acidic residues" evidence="1">
    <location>
        <begin position="424"/>
        <end position="433"/>
    </location>
</feature>
<sequence>MATTDTAPKATPPQHDRQGRRRPFASWMKKLANFKSTSSSDANDSSNGKRNGYALKTQSKKKNNGPYMSPPNGRHSLSTIPTRRTASASSNGNGEPSFGSSIDDLPSHAVGYRSNAPTVSTERDAARSLAAQSHAASSAEGTTPTIGGPSMTMSRGADSTFSSPAPSLRSLTTTLTTVHSTGAALGGPNQPNHSHHGSATQTTNPTLFSHQFPTSPPPSALPSHLAPPLGSGGHPATYNTATANNLLTDNASILTLASSSKRRRRRSMDTDASVRALAPSSLFGGSRESLPLSVLSANIDAPPSATTSAAIQARIGTERASIYSATGVAPALPSERNSLYTNKQGIVGDGGSINSGRLGHGRADSVTGSIAGIAGASSPLVSSKEREAAGNGRLSRANSGWGEVTDVAAEGEKGDAESEETETEVEKREGGKA</sequence>
<protein>
    <recommendedName>
        <fullName evidence="4">Ca2+-modulated nonselective cation channel polycystin</fullName>
    </recommendedName>
</protein>
<feature type="region of interest" description="Disordered" evidence="1">
    <location>
        <begin position="180"/>
        <end position="237"/>
    </location>
</feature>
<reference evidence="3" key="2">
    <citation type="journal article" date="2018" name="Nat. Commun.">
        <title>Extreme sensitivity to ultraviolet light in the fungal pathogen causing white-nose syndrome of bats.</title>
        <authorList>
            <person name="Palmer J.M."/>
            <person name="Drees K.P."/>
            <person name="Foster J.T."/>
            <person name="Lindner D.L."/>
        </authorList>
    </citation>
    <scope>NUCLEOTIDE SEQUENCE [LARGE SCALE GENOMIC DNA]</scope>
    <source>
        <strain evidence="3">UAMH 10579</strain>
    </source>
</reference>
<feature type="compositionally biased region" description="Low complexity" evidence="1">
    <location>
        <begin position="127"/>
        <end position="139"/>
    </location>
</feature>
<evidence type="ECO:0008006" key="4">
    <source>
        <dbReference type="Google" id="ProtNLM"/>
    </source>
</evidence>
<proteinExistence type="predicted"/>
<dbReference type="AlphaFoldDB" id="A0A1B8GM62"/>
<dbReference type="GeneID" id="28838848"/>
<keyword evidence="3" id="KW-1185">Reference proteome</keyword>
<dbReference type="OrthoDB" id="5377012at2759"/>
<organism evidence="2 3">
    <name type="scientific">Pseudogymnoascus verrucosus</name>
    <dbReference type="NCBI Taxonomy" id="342668"/>
    <lineage>
        <taxon>Eukaryota</taxon>
        <taxon>Fungi</taxon>
        <taxon>Dikarya</taxon>
        <taxon>Ascomycota</taxon>
        <taxon>Pezizomycotina</taxon>
        <taxon>Leotiomycetes</taxon>
        <taxon>Thelebolales</taxon>
        <taxon>Thelebolaceae</taxon>
        <taxon>Pseudogymnoascus</taxon>
    </lineage>
</organism>
<evidence type="ECO:0000313" key="2">
    <source>
        <dbReference type="EMBL" id="OBT96925.1"/>
    </source>
</evidence>
<feature type="region of interest" description="Disordered" evidence="1">
    <location>
        <begin position="378"/>
        <end position="433"/>
    </location>
</feature>
<dbReference type="EMBL" id="KV460225">
    <property type="protein sequence ID" value="OBT96925.1"/>
    <property type="molecule type" value="Genomic_DNA"/>
</dbReference>
<feature type="compositionally biased region" description="Polar residues" evidence="1">
    <location>
        <begin position="75"/>
        <end position="100"/>
    </location>
</feature>
<evidence type="ECO:0000313" key="3">
    <source>
        <dbReference type="Proteomes" id="UP000091956"/>
    </source>
</evidence>
<dbReference type="Proteomes" id="UP000091956">
    <property type="component" value="Unassembled WGS sequence"/>
</dbReference>
<feature type="compositionally biased region" description="Low complexity" evidence="1">
    <location>
        <begin position="1"/>
        <end position="13"/>
    </location>
</feature>
<dbReference type="RefSeq" id="XP_018130658.1">
    <property type="nucleotide sequence ID" value="XM_018274926.2"/>
</dbReference>
<feature type="compositionally biased region" description="Polar residues" evidence="1">
    <location>
        <begin position="140"/>
        <end position="165"/>
    </location>
</feature>
<name>A0A1B8GM62_9PEZI</name>
<dbReference type="STRING" id="342668.A0A1B8GM62"/>
<evidence type="ECO:0000256" key="1">
    <source>
        <dbReference type="SAM" id="MobiDB-lite"/>
    </source>
</evidence>
<feature type="region of interest" description="Disordered" evidence="1">
    <location>
        <begin position="1"/>
        <end position="168"/>
    </location>
</feature>
<reference evidence="2 3" key="1">
    <citation type="submission" date="2016-03" db="EMBL/GenBank/DDBJ databases">
        <title>Comparative genomics of Pseudogymnoascus destructans, the fungus causing white-nose syndrome of bats.</title>
        <authorList>
            <person name="Palmer J.M."/>
            <person name="Drees K.P."/>
            <person name="Foster J.T."/>
            <person name="Lindner D.L."/>
        </authorList>
    </citation>
    <scope>NUCLEOTIDE SEQUENCE [LARGE SCALE GENOMIC DNA]</scope>
    <source>
        <strain evidence="2 3">UAMH 10579</strain>
    </source>
</reference>